<dbReference type="PROSITE" id="PS51419">
    <property type="entry name" value="RAB"/>
    <property type="match status" value="1"/>
</dbReference>
<evidence type="ECO:0000256" key="1">
    <source>
        <dbReference type="ARBA" id="ARBA00022741"/>
    </source>
</evidence>
<protein>
    <submittedName>
        <fullName evidence="3">Small GTP-binding protein, putative</fullName>
    </submittedName>
</protein>
<keyword evidence="2" id="KW-0342">GTP-binding</keyword>
<organism evidence="3 4">
    <name type="scientific">Trichomonas vaginalis (strain ATCC PRA-98 / G3)</name>
    <dbReference type="NCBI Taxonomy" id="412133"/>
    <lineage>
        <taxon>Eukaryota</taxon>
        <taxon>Metamonada</taxon>
        <taxon>Parabasalia</taxon>
        <taxon>Trichomonadida</taxon>
        <taxon>Trichomonadidae</taxon>
        <taxon>Trichomonas</taxon>
    </lineage>
</organism>
<proteinExistence type="predicted"/>
<sequence length="187" mass="20952">MKIKLVFVGPSNAGKTSIINRFVYNEFSVHILPSTQPAFCQKVIKVNNQNIQLEIWDTAGQERYHSLSPLFYRDADIGIVTFDLTSTDSFETARQWIDELHQNRGDGIIIGLAGNKRDLADQRQISFAQMHKFAQDTNVVAVETSAQSGENINYMFDVLLKQFIDSGNTPSKGNDTPVPDEKSGCFC</sequence>
<dbReference type="InParanoid" id="A2FYF0"/>
<dbReference type="AlphaFoldDB" id="A2FYF0"/>
<dbReference type="Gene3D" id="3.40.50.300">
    <property type="entry name" value="P-loop containing nucleotide triphosphate hydrolases"/>
    <property type="match status" value="1"/>
</dbReference>
<dbReference type="VEuPathDB" id="TrichDB:TVAGG3_0477690"/>
<dbReference type="SMART" id="SM00173">
    <property type="entry name" value="RAS"/>
    <property type="match status" value="1"/>
</dbReference>
<dbReference type="GO" id="GO:0003924">
    <property type="term" value="F:GTPase activity"/>
    <property type="evidence" value="ECO:0000318"/>
    <property type="project" value="GO_Central"/>
</dbReference>
<gene>
    <name evidence="3" type="ORF">TVAG_371280</name>
</gene>
<dbReference type="InterPro" id="IPR001806">
    <property type="entry name" value="Small_GTPase"/>
</dbReference>
<evidence type="ECO:0000313" key="3">
    <source>
        <dbReference type="EMBL" id="EAX90067.1"/>
    </source>
</evidence>
<dbReference type="InterPro" id="IPR050227">
    <property type="entry name" value="Rab"/>
</dbReference>
<dbReference type="SMART" id="SM00174">
    <property type="entry name" value="RHO"/>
    <property type="match status" value="1"/>
</dbReference>
<reference evidence="3" key="2">
    <citation type="journal article" date="2007" name="Science">
        <title>Draft genome sequence of the sexually transmitted pathogen Trichomonas vaginalis.</title>
        <authorList>
            <person name="Carlton J.M."/>
            <person name="Hirt R.P."/>
            <person name="Silva J.C."/>
            <person name="Delcher A.L."/>
            <person name="Schatz M."/>
            <person name="Zhao Q."/>
            <person name="Wortman J.R."/>
            <person name="Bidwell S.L."/>
            <person name="Alsmark U.C.M."/>
            <person name="Besteiro S."/>
            <person name="Sicheritz-Ponten T."/>
            <person name="Noel C.J."/>
            <person name="Dacks J.B."/>
            <person name="Foster P.G."/>
            <person name="Simillion C."/>
            <person name="Van de Peer Y."/>
            <person name="Miranda-Saavedra D."/>
            <person name="Barton G.J."/>
            <person name="Westrop G.D."/>
            <person name="Mueller S."/>
            <person name="Dessi D."/>
            <person name="Fiori P.L."/>
            <person name="Ren Q."/>
            <person name="Paulsen I."/>
            <person name="Zhang H."/>
            <person name="Bastida-Corcuera F.D."/>
            <person name="Simoes-Barbosa A."/>
            <person name="Brown M.T."/>
            <person name="Hayes R.D."/>
            <person name="Mukherjee M."/>
            <person name="Okumura C.Y."/>
            <person name="Schneider R."/>
            <person name="Smith A.J."/>
            <person name="Vanacova S."/>
            <person name="Villalvazo M."/>
            <person name="Haas B.J."/>
            <person name="Pertea M."/>
            <person name="Feldblyum T.V."/>
            <person name="Utterback T.R."/>
            <person name="Shu C.L."/>
            <person name="Osoegawa K."/>
            <person name="de Jong P.J."/>
            <person name="Hrdy I."/>
            <person name="Horvathova L."/>
            <person name="Zubacova Z."/>
            <person name="Dolezal P."/>
            <person name="Malik S.B."/>
            <person name="Logsdon J.M. Jr."/>
            <person name="Henze K."/>
            <person name="Gupta A."/>
            <person name="Wang C.C."/>
            <person name="Dunne R.L."/>
            <person name="Upcroft J.A."/>
            <person name="Upcroft P."/>
            <person name="White O."/>
            <person name="Salzberg S.L."/>
            <person name="Tang P."/>
            <person name="Chiu C.-H."/>
            <person name="Lee Y.-S."/>
            <person name="Embley T.M."/>
            <person name="Coombs G.H."/>
            <person name="Mottram J.C."/>
            <person name="Tachezy J."/>
            <person name="Fraser-Liggett C.M."/>
            <person name="Johnson P.J."/>
        </authorList>
    </citation>
    <scope>NUCLEOTIDE SEQUENCE [LARGE SCALE GENOMIC DNA]</scope>
    <source>
        <strain evidence="3">G3</strain>
    </source>
</reference>
<reference evidence="3" key="1">
    <citation type="submission" date="2006-10" db="EMBL/GenBank/DDBJ databases">
        <authorList>
            <person name="Amadeo P."/>
            <person name="Zhao Q."/>
            <person name="Wortman J."/>
            <person name="Fraser-Liggett C."/>
            <person name="Carlton J."/>
        </authorList>
    </citation>
    <scope>NUCLEOTIDE SEQUENCE</scope>
    <source>
        <strain evidence="3">G3</strain>
    </source>
</reference>
<dbReference type="SUPFAM" id="SSF52540">
    <property type="entry name" value="P-loop containing nucleoside triphosphate hydrolases"/>
    <property type="match status" value="1"/>
</dbReference>
<dbReference type="GO" id="GO:0012505">
    <property type="term" value="C:endomembrane system"/>
    <property type="evidence" value="ECO:0000318"/>
    <property type="project" value="GO_Central"/>
</dbReference>
<dbReference type="PRINTS" id="PR00449">
    <property type="entry name" value="RASTRNSFRMNG"/>
</dbReference>
<dbReference type="SMR" id="A2FYF0"/>
<dbReference type="Proteomes" id="UP000001542">
    <property type="component" value="Unassembled WGS sequence"/>
</dbReference>
<dbReference type="eggNOG" id="KOG0092">
    <property type="taxonomic scope" value="Eukaryota"/>
</dbReference>
<keyword evidence="1" id="KW-0547">Nucleotide-binding</keyword>
<dbReference type="KEGG" id="tva:4747745"/>
<dbReference type="OMA" id="TEWIPTI"/>
<evidence type="ECO:0000256" key="2">
    <source>
        <dbReference type="ARBA" id="ARBA00023134"/>
    </source>
</evidence>
<name>A2FYF0_TRIV3</name>
<dbReference type="RefSeq" id="XP_001302997.1">
    <property type="nucleotide sequence ID" value="XM_001302996.1"/>
</dbReference>
<dbReference type="OrthoDB" id="63533at2759"/>
<dbReference type="NCBIfam" id="TIGR00231">
    <property type="entry name" value="small_GTP"/>
    <property type="match status" value="1"/>
</dbReference>
<dbReference type="GO" id="GO:0005525">
    <property type="term" value="F:GTP binding"/>
    <property type="evidence" value="ECO:0007669"/>
    <property type="project" value="UniProtKB-KW"/>
</dbReference>
<keyword evidence="4" id="KW-1185">Reference proteome</keyword>
<dbReference type="PANTHER" id="PTHR47977">
    <property type="entry name" value="RAS-RELATED PROTEIN RAB"/>
    <property type="match status" value="1"/>
</dbReference>
<dbReference type="Pfam" id="PF00071">
    <property type="entry name" value="Ras"/>
    <property type="match status" value="1"/>
</dbReference>
<dbReference type="InterPro" id="IPR027417">
    <property type="entry name" value="P-loop_NTPase"/>
</dbReference>
<dbReference type="STRING" id="5722.A2FYF0"/>
<dbReference type="GO" id="GO:0006886">
    <property type="term" value="P:intracellular protein transport"/>
    <property type="evidence" value="ECO:0000318"/>
    <property type="project" value="GO_Central"/>
</dbReference>
<dbReference type="PROSITE" id="PS51421">
    <property type="entry name" value="RAS"/>
    <property type="match status" value="1"/>
</dbReference>
<dbReference type="InterPro" id="IPR005225">
    <property type="entry name" value="Small_GTP-bd"/>
</dbReference>
<accession>A2FYF0</accession>
<dbReference type="SMART" id="SM00175">
    <property type="entry name" value="RAB"/>
    <property type="match status" value="1"/>
</dbReference>
<evidence type="ECO:0000313" key="4">
    <source>
        <dbReference type="Proteomes" id="UP000001542"/>
    </source>
</evidence>
<dbReference type="SMART" id="SM00176">
    <property type="entry name" value="RAN"/>
    <property type="match status" value="1"/>
</dbReference>
<dbReference type="FunFam" id="3.40.50.300:FF:002608">
    <property type="entry name" value="Small GTP-binding protein, putative"/>
    <property type="match status" value="1"/>
</dbReference>
<dbReference type="EMBL" id="DS114141">
    <property type="protein sequence ID" value="EAX90067.1"/>
    <property type="molecule type" value="Genomic_DNA"/>
</dbReference>
<dbReference type="VEuPathDB" id="TrichDB:TVAG_371280"/>